<gene>
    <name evidence="1" type="ORF">MVEN_00606400</name>
</gene>
<protein>
    <submittedName>
        <fullName evidence="1">F-box domain-containing protein</fullName>
    </submittedName>
</protein>
<dbReference type="InterPro" id="IPR032675">
    <property type="entry name" value="LRR_dom_sf"/>
</dbReference>
<evidence type="ECO:0000313" key="1">
    <source>
        <dbReference type="EMBL" id="KAF7362577.1"/>
    </source>
</evidence>
<dbReference type="Gene3D" id="3.80.10.10">
    <property type="entry name" value="Ribonuclease Inhibitor"/>
    <property type="match status" value="1"/>
</dbReference>
<organism evidence="1 2">
    <name type="scientific">Mycena venus</name>
    <dbReference type="NCBI Taxonomy" id="2733690"/>
    <lineage>
        <taxon>Eukaryota</taxon>
        <taxon>Fungi</taxon>
        <taxon>Dikarya</taxon>
        <taxon>Basidiomycota</taxon>
        <taxon>Agaricomycotina</taxon>
        <taxon>Agaricomycetes</taxon>
        <taxon>Agaricomycetidae</taxon>
        <taxon>Agaricales</taxon>
        <taxon>Marasmiineae</taxon>
        <taxon>Mycenaceae</taxon>
        <taxon>Mycena</taxon>
    </lineage>
</organism>
<comment type="caution">
    <text evidence="1">The sequence shown here is derived from an EMBL/GenBank/DDBJ whole genome shotgun (WGS) entry which is preliminary data.</text>
</comment>
<dbReference type="OrthoDB" id="3251070at2759"/>
<sequence>MPSFALTDLPTELLLEIISYKPYSFDFLSPVVNQEALEQRRPRRDTLRALSQSCSVLRSVSLPFLWERVDISNSIFRPSIPKGEVAICIFPYIKYVHLSMGSWRKESLQGTETLPLLLEFLCALPSLAGLQINHPSESIIDSLSSAFAEVSLPTVFALSIPEELYTILPAFPNLRTLAFPSFSEPSEALAAAKTHLFHLDALVGLRVYYGNETFTTLASDFPRLRVLSVASPFLPEYEPCLRRLSAFTHLSELGLFHAEGNRSDFLSLEKLVAGGREVLRASQSTDAKMLWVWGNDYEHESGARLVYFERC</sequence>
<evidence type="ECO:0000313" key="2">
    <source>
        <dbReference type="Proteomes" id="UP000620124"/>
    </source>
</evidence>
<accession>A0A8H7D7S4</accession>
<name>A0A8H7D7S4_9AGAR</name>
<dbReference type="AlphaFoldDB" id="A0A8H7D7S4"/>
<dbReference type="Proteomes" id="UP000620124">
    <property type="component" value="Unassembled WGS sequence"/>
</dbReference>
<dbReference type="EMBL" id="JACAZI010000004">
    <property type="protein sequence ID" value="KAF7362577.1"/>
    <property type="molecule type" value="Genomic_DNA"/>
</dbReference>
<dbReference type="SUPFAM" id="SSF52047">
    <property type="entry name" value="RNI-like"/>
    <property type="match status" value="1"/>
</dbReference>
<reference evidence="1" key="1">
    <citation type="submission" date="2020-05" db="EMBL/GenBank/DDBJ databases">
        <title>Mycena genomes resolve the evolution of fungal bioluminescence.</title>
        <authorList>
            <person name="Tsai I.J."/>
        </authorList>
    </citation>
    <scope>NUCLEOTIDE SEQUENCE</scope>
    <source>
        <strain evidence="1">CCC161011</strain>
    </source>
</reference>
<keyword evidence="2" id="KW-1185">Reference proteome</keyword>
<proteinExistence type="predicted"/>